<dbReference type="Proteomes" id="UP001530377">
    <property type="component" value="Unassembled WGS sequence"/>
</dbReference>
<reference evidence="4 5" key="1">
    <citation type="submission" date="2024-10" db="EMBL/GenBank/DDBJ databases">
        <title>Updated reference genomes for cyclostephanoid diatoms.</title>
        <authorList>
            <person name="Roberts W.R."/>
            <person name="Alverson A.J."/>
        </authorList>
    </citation>
    <scope>NUCLEOTIDE SEQUENCE [LARGE SCALE GENOMIC DNA]</scope>
    <source>
        <strain evidence="4 5">AJA228-03</strain>
    </source>
</reference>
<dbReference type="InterPro" id="IPR001611">
    <property type="entry name" value="Leu-rich_rpt"/>
</dbReference>
<gene>
    <name evidence="4" type="ORF">ACHAXA_009629</name>
</gene>
<evidence type="ECO:0000256" key="3">
    <source>
        <dbReference type="SAM" id="MobiDB-lite"/>
    </source>
</evidence>
<keyword evidence="2" id="KW-0677">Repeat</keyword>
<accession>A0ABD3R477</accession>
<dbReference type="InterPro" id="IPR052592">
    <property type="entry name" value="LRR-RLK"/>
</dbReference>
<feature type="region of interest" description="Disordered" evidence="3">
    <location>
        <begin position="72"/>
        <end position="102"/>
    </location>
</feature>
<evidence type="ECO:0000256" key="1">
    <source>
        <dbReference type="ARBA" id="ARBA00022614"/>
    </source>
</evidence>
<keyword evidence="1" id="KW-0433">Leucine-rich repeat</keyword>
<sequence length="417" mass="46403">MTQIHSFDIEKDNTRGRKWSPYGQGGAGGPSAVFFSTTAGRVYSMFCLALLIFYFAVQRILIVEDSGDEFSSKRDDSGGWANQPVISSSGISNGGSMKEGWHTPIDHQRAQSLPVSNMIGTADVEMRESDLLMVISPLVSVPSHPRIEYEMYQGEPSSDDSTATVYSDDILYDMQTPHGMAFDFLLNRDKRPISSDESQIIQRFVLSLLFYATGGKDEVSPPESEKRSSGWDSSLAHFLTGLHECHWVKKSLEDQFWGILSIERDNDRRVGVTKCNSDMEVTEIRLADLNLIGFIPEEIKLLSKLESLDVQNNHLTGPIPVALGELDVLRYLSLDGNNFSGTIPDVFYDLSRLERAYLNFNDFVGAMPPSFCNLREEGVLKDLWSDCGGFPITCTCCTVCCDVVAQCNKMESQREGG</sequence>
<protein>
    <submittedName>
        <fullName evidence="4">Uncharacterized protein</fullName>
    </submittedName>
</protein>
<feature type="compositionally biased region" description="Low complexity" evidence="3">
    <location>
        <begin position="86"/>
        <end position="96"/>
    </location>
</feature>
<dbReference type="Pfam" id="PF13855">
    <property type="entry name" value="LRR_8"/>
    <property type="match status" value="1"/>
</dbReference>
<dbReference type="SUPFAM" id="SSF52058">
    <property type="entry name" value="L domain-like"/>
    <property type="match status" value="1"/>
</dbReference>
<dbReference type="InterPro" id="IPR032675">
    <property type="entry name" value="LRR_dom_sf"/>
</dbReference>
<proteinExistence type="predicted"/>
<dbReference type="AlphaFoldDB" id="A0ABD3R477"/>
<keyword evidence="5" id="KW-1185">Reference proteome</keyword>
<dbReference type="EMBL" id="JALLPB020000811">
    <property type="protein sequence ID" value="KAL3806431.1"/>
    <property type="molecule type" value="Genomic_DNA"/>
</dbReference>
<dbReference type="PANTHER" id="PTHR48054:SF82">
    <property type="entry name" value="LRR RECEPTOR-LIKE SERINE_THREONINE-PROTEIN KINASE FLS2"/>
    <property type="match status" value="1"/>
</dbReference>
<comment type="caution">
    <text evidence="4">The sequence shown here is derived from an EMBL/GenBank/DDBJ whole genome shotgun (WGS) entry which is preliminary data.</text>
</comment>
<name>A0ABD3R477_9STRA</name>
<organism evidence="4 5">
    <name type="scientific">Cyclostephanos tholiformis</name>
    <dbReference type="NCBI Taxonomy" id="382380"/>
    <lineage>
        <taxon>Eukaryota</taxon>
        <taxon>Sar</taxon>
        <taxon>Stramenopiles</taxon>
        <taxon>Ochrophyta</taxon>
        <taxon>Bacillariophyta</taxon>
        <taxon>Coscinodiscophyceae</taxon>
        <taxon>Thalassiosirophycidae</taxon>
        <taxon>Stephanodiscales</taxon>
        <taxon>Stephanodiscaceae</taxon>
        <taxon>Cyclostephanos</taxon>
    </lineage>
</organism>
<evidence type="ECO:0000256" key="2">
    <source>
        <dbReference type="ARBA" id="ARBA00022737"/>
    </source>
</evidence>
<evidence type="ECO:0000313" key="4">
    <source>
        <dbReference type="EMBL" id="KAL3806431.1"/>
    </source>
</evidence>
<dbReference type="FunFam" id="3.80.10.10:FF:000041">
    <property type="entry name" value="LRR receptor-like serine/threonine-protein kinase ERECTA"/>
    <property type="match status" value="1"/>
</dbReference>
<dbReference type="Gene3D" id="3.80.10.10">
    <property type="entry name" value="Ribonuclease Inhibitor"/>
    <property type="match status" value="1"/>
</dbReference>
<evidence type="ECO:0000313" key="5">
    <source>
        <dbReference type="Proteomes" id="UP001530377"/>
    </source>
</evidence>
<dbReference type="PANTHER" id="PTHR48054">
    <property type="entry name" value="RECEPTOR KINASE-LIKE PROTEIN XA21"/>
    <property type="match status" value="1"/>
</dbReference>